<keyword evidence="7 8" id="KW-0472">Membrane</keyword>
<keyword evidence="10" id="KW-1185">Reference proteome</keyword>
<evidence type="ECO:0000256" key="3">
    <source>
        <dbReference type="ARBA" id="ARBA00022448"/>
    </source>
</evidence>
<evidence type="ECO:0000256" key="8">
    <source>
        <dbReference type="SAM" id="Phobius"/>
    </source>
</evidence>
<evidence type="ECO:0000256" key="4">
    <source>
        <dbReference type="ARBA" id="ARBA00022475"/>
    </source>
</evidence>
<feature type="transmembrane region" description="Helical" evidence="8">
    <location>
        <begin position="191"/>
        <end position="207"/>
    </location>
</feature>
<feature type="transmembrane region" description="Helical" evidence="8">
    <location>
        <begin position="109"/>
        <end position="129"/>
    </location>
</feature>
<accession>A0AAE3KD80</accession>
<dbReference type="GO" id="GO:0005886">
    <property type="term" value="C:plasma membrane"/>
    <property type="evidence" value="ECO:0007669"/>
    <property type="project" value="UniProtKB-SubCell"/>
</dbReference>
<keyword evidence="3" id="KW-0813">Transport</keyword>
<proteinExistence type="inferred from homology"/>
<evidence type="ECO:0000256" key="6">
    <source>
        <dbReference type="ARBA" id="ARBA00022989"/>
    </source>
</evidence>
<protein>
    <submittedName>
        <fullName evidence="9">4-azaleucine resistance transporter AzlC</fullName>
    </submittedName>
</protein>
<evidence type="ECO:0000256" key="7">
    <source>
        <dbReference type="ARBA" id="ARBA00023136"/>
    </source>
</evidence>
<feature type="transmembrane region" description="Helical" evidence="8">
    <location>
        <begin position="21"/>
        <end position="38"/>
    </location>
</feature>
<dbReference type="RefSeq" id="WP_253480312.1">
    <property type="nucleotide sequence ID" value="NZ_JALJXV010000007.1"/>
</dbReference>
<feature type="transmembrane region" description="Helical" evidence="8">
    <location>
        <begin position="136"/>
        <end position="160"/>
    </location>
</feature>
<evidence type="ECO:0000256" key="5">
    <source>
        <dbReference type="ARBA" id="ARBA00022692"/>
    </source>
</evidence>
<dbReference type="InterPro" id="IPR011606">
    <property type="entry name" value="Brnchd-chn_aa_trnsp_permease"/>
</dbReference>
<keyword evidence="4" id="KW-1003">Cell membrane</keyword>
<comment type="caution">
    <text evidence="9">The sequence shown here is derived from an EMBL/GenBank/DDBJ whole genome shotgun (WGS) entry which is preliminary data.</text>
</comment>
<evidence type="ECO:0000256" key="1">
    <source>
        <dbReference type="ARBA" id="ARBA00004651"/>
    </source>
</evidence>
<dbReference type="Proteomes" id="UP001205843">
    <property type="component" value="Unassembled WGS sequence"/>
</dbReference>
<dbReference type="AlphaFoldDB" id="A0AAE3KD80"/>
<reference evidence="9" key="1">
    <citation type="submission" date="2022-03" db="EMBL/GenBank/DDBJ databases">
        <title>Genomic Encyclopedia of Type Strains, Phase III (KMG-III): the genomes of soil and plant-associated and newly described type strains.</title>
        <authorList>
            <person name="Whitman W."/>
        </authorList>
    </citation>
    <scope>NUCLEOTIDE SEQUENCE</scope>
    <source>
        <strain evidence="9">ANL 6-2</strain>
    </source>
</reference>
<keyword evidence="6 8" id="KW-1133">Transmembrane helix</keyword>
<evidence type="ECO:0000313" key="10">
    <source>
        <dbReference type="Proteomes" id="UP001205843"/>
    </source>
</evidence>
<dbReference type="PANTHER" id="PTHR34979:SF1">
    <property type="entry name" value="INNER MEMBRANE PROTEIN YGAZ"/>
    <property type="match status" value="1"/>
</dbReference>
<dbReference type="Pfam" id="PF03591">
    <property type="entry name" value="AzlC"/>
    <property type="match status" value="1"/>
</dbReference>
<keyword evidence="5 8" id="KW-0812">Transmembrane</keyword>
<dbReference type="PANTHER" id="PTHR34979">
    <property type="entry name" value="INNER MEMBRANE PROTEIN YGAZ"/>
    <property type="match status" value="1"/>
</dbReference>
<dbReference type="GO" id="GO:1903785">
    <property type="term" value="P:L-valine transmembrane transport"/>
    <property type="evidence" value="ECO:0007669"/>
    <property type="project" value="TreeGrafter"/>
</dbReference>
<organism evidence="9 10">
    <name type="scientific">Natronocella acetinitrilica</name>
    <dbReference type="NCBI Taxonomy" id="414046"/>
    <lineage>
        <taxon>Bacteria</taxon>
        <taxon>Pseudomonadati</taxon>
        <taxon>Pseudomonadota</taxon>
        <taxon>Gammaproteobacteria</taxon>
        <taxon>Chromatiales</taxon>
        <taxon>Ectothiorhodospiraceae</taxon>
        <taxon>Natronocella</taxon>
    </lineage>
</organism>
<gene>
    <name evidence="9" type="ORF">J2T57_003103</name>
</gene>
<evidence type="ECO:0000313" key="9">
    <source>
        <dbReference type="EMBL" id="MCP1675948.1"/>
    </source>
</evidence>
<dbReference type="EMBL" id="JALJXV010000007">
    <property type="protein sequence ID" value="MCP1675948.1"/>
    <property type="molecule type" value="Genomic_DNA"/>
</dbReference>
<evidence type="ECO:0000256" key="2">
    <source>
        <dbReference type="ARBA" id="ARBA00010735"/>
    </source>
</evidence>
<feature type="transmembrane region" description="Helical" evidence="8">
    <location>
        <begin position="44"/>
        <end position="63"/>
    </location>
</feature>
<comment type="similarity">
    <text evidence="2">Belongs to the AzlC family.</text>
</comment>
<name>A0AAE3KD80_9GAMM</name>
<feature type="transmembrane region" description="Helical" evidence="8">
    <location>
        <begin position="166"/>
        <end position="184"/>
    </location>
</feature>
<comment type="subcellular location">
    <subcellularLocation>
        <location evidence="1">Cell membrane</location>
        <topology evidence="1">Multi-pass membrane protein</topology>
    </subcellularLocation>
</comment>
<sequence>MTTPGRNRRRATMAGFRAIGPMLPGVVPFGMTAGIAALEAGLGPAVGIGLSIIVFAGAAQLVIAQLIGDGALPIIVVLTALVINLRMVMYSASLAPYFGNLSMAWKTTIAYLLTDQAYAVSITRFMAGLDRKLRPWYYLGVAAPIWTVWLTATVLGVWVGAAIPEAWQIGFALPLVFLVLLVPVVRSRPSVIAAAVGGSVAVIAYSAPYHLGLTLGAIAGVVSGVMAESLLSPTEESRE</sequence>
<feature type="transmembrane region" description="Helical" evidence="8">
    <location>
        <begin position="70"/>
        <end position="89"/>
    </location>
</feature>